<name>A0A9N9KNI8_9HELO</name>
<dbReference type="InterPro" id="IPR006993">
    <property type="entry name" value="Glut_rich_SH3-bd"/>
</dbReference>
<evidence type="ECO:0000313" key="2">
    <source>
        <dbReference type="EMBL" id="CAG8949245.1"/>
    </source>
</evidence>
<proteinExistence type="predicted"/>
<dbReference type="AlphaFoldDB" id="A0A9N9KNI8"/>
<sequence>MADSGAPKSYSSDPSLYLYTSLTSGSSHIVTATSRLETILKANRIPFIALDIATDEKARMIWGRRAGKDETGRVRKIPGLVQMGEVLGDLVEIEEWNEYGEMKQHVKIVGTSNLVAPAKSMMAKPKPSASASKPPPAPEPKKPEATSPSTAAKDPEPAKAPATEEKPSIASALRQAGAEAAQKALDGKKKVVATVSGAAKDVEKTGKSPEQATQKPPMPPLLSVTDLPLEKLSLEEVTTMQSPTSTAWREARDLSLNNMDNITMPVSLNAKLESMQSPNSTTWKPKVVNPPVLVHRGSSISTASAEEIKSIEEQTAIKEEEEDDDDDDEEESEEDSDESDDEKKDNAKDTKKA</sequence>
<gene>
    <name evidence="2" type="ORF">HYFRA_00004870</name>
</gene>
<dbReference type="EMBL" id="CAJVRL010000002">
    <property type="protein sequence ID" value="CAG8949245.1"/>
    <property type="molecule type" value="Genomic_DNA"/>
</dbReference>
<dbReference type="Pfam" id="PF04908">
    <property type="entry name" value="SH3BGR"/>
    <property type="match status" value="1"/>
</dbReference>
<dbReference type="InterPro" id="IPR036249">
    <property type="entry name" value="Thioredoxin-like_sf"/>
</dbReference>
<evidence type="ECO:0000256" key="1">
    <source>
        <dbReference type="SAM" id="MobiDB-lite"/>
    </source>
</evidence>
<dbReference type="SUPFAM" id="SSF52833">
    <property type="entry name" value="Thioredoxin-like"/>
    <property type="match status" value="1"/>
</dbReference>
<feature type="compositionally biased region" description="Low complexity" evidence="1">
    <location>
        <begin position="120"/>
        <end position="132"/>
    </location>
</feature>
<feature type="region of interest" description="Disordered" evidence="1">
    <location>
        <begin position="120"/>
        <end position="222"/>
    </location>
</feature>
<evidence type="ECO:0000313" key="3">
    <source>
        <dbReference type="Proteomes" id="UP000696280"/>
    </source>
</evidence>
<feature type="region of interest" description="Disordered" evidence="1">
    <location>
        <begin position="273"/>
        <end position="292"/>
    </location>
</feature>
<dbReference type="Proteomes" id="UP000696280">
    <property type="component" value="Unassembled WGS sequence"/>
</dbReference>
<feature type="region of interest" description="Disordered" evidence="1">
    <location>
        <begin position="297"/>
        <end position="353"/>
    </location>
</feature>
<dbReference type="OrthoDB" id="9932926at2759"/>
<reference evidence="2" key="1">
    <citation type="submission" date="2021-07" db="EMBL/GenBank/DDBJ databases">
        <authorList>
            <person name="Durling M."/>
        </authorList>
    </citation>
    <scope>NUCLEOTIDE SEQUENCE</scope>
</reference>
<feature type="compositionally biased region" description="Acidic residues" evidence="1">
    <location>
        <begin position="319"/>
        <end position="340"/>
    </location>
</feature>
<evidence type="ECO:0008006" key="4">
    <source>
        <dbReference type="Google" id="ProtNLM"/>
    </source>
</evidence>
<organism evidence="2 3">
    <name type="scientific">Hymenoscyphus fraxineus</name>
    <dbReference type="NCBI Taxonomy" id="746836"/>
    <lineage>
        <taxon>Eukaryota</taxon>
        <taxon>Fungi</taxon>
        <taxon>Dikarya</taxon>
        <taxon>Ascomycota</taxon>
        <taxon>Pezizomycotina</taxon>
        <taxon>Leotiomycetes</taxon>
        <taxon>Helotiales</taxon>
        <taxon>Helotiaceae</taxon>
        <taxon>Hymenoscyphus</taxon>
    </lineage>
</organism>
<feature type="compositionally biased region" description="Polar residues" evidence="1">
    <location>
        <begin position="274"/>
        <end position="283"/>
    </location>
</feature>
<feature type="compositionally biased region" description="Basic and acidic residues" evidence="1">
    <location>
        <begin position="306"/>
        <end position="318"/>
    </location>
</feature>
<dbReference type="Gene3D" id="3.40.30.10">
    <property type="entry name" value="Glutaredoxin"/>
    <property type="match status" value="1"/>
</dbReference>
<protein>
    <recommendedName>
        <fullName evidence="4">Thioredoxin-like protein</fullName>
    </recommendedName>
</protein>
<feature type="compositionally biased region" description="Basic and acidic residues" evidence="1">
    <location>
        <begin position="341"/>
        <end position="353"/>
    </location>
</feature>
<comment type="caution">
    <text evidence="2">The sequence shown here is derived from an EMBL/GenBank/DDBJ whole genome shotgun (WGS) entry which is preliminary data.</text>
</comment>
<keyword evidence="3" id="KW-1185">Reference proteome</keyword>
<feature type="compositionally biased region" description="Basic and acidic residues" evidence="1">
    <location>
        <begin position="153"/>
        <end position="167"/>
    </location>
</feature>
<accession>A0A9N9KNI8</accession>